<dbReference type="GeneID" id="92862753"/>
<feature type="site" description="Important for catalytic activity and assists the phosphoryl transfer reaction to Asp8 by balancing charge and orienting the reacting groups" evidence="15">
    <location>
        <position position="145"/>
    </location>
</feature>
<dbReference type="EMBL" id="CP065647">
    <property type="protein sequence ID" value="QPR72747.1"/>
    <property type="molecule type" value="Genomic_DNA"/>
</dbReference>
<dbReference type="SFLD" id="SFLDS00003">
    <property type="entry name" value="Haloacid_Dehalogenase"/>
    <property type="match status" value="1"/>
</dbReference>
<dbReference type="SFLD" id="SFLDF00046">
    <property type="entry name" value="beta-phosphoglucomutase"/>
    <property type="match status" value="1"/>
</dbReference>
<feature type="binding site" evidence="14">
    <location>
        <position position="9"/>
    </location>
    <ligand>
        <name>Mg(2+)</name>
        <dbReference type="ChEBI" id="CHEBI:18420"/>
    </ligand>
</feature>
<feature type="binding site" evidence="13">
    <location>
        <begin position="7"/>
        <end position="9"/>
    </location>
    <ligand>
        <name>substrate</name>
    </ligand>
</feature>
<dbReference type="InterPro" id="IPR036412">
    <property type="entry name" value="HAD-like_sf"/>
</dbReference>
<evidence type="ECO:0000256" key="5">
    <source>
        <dbReference type="ARBA" id="ARBA00022723"/>
    </source>
</evidence>
<dbReference type="SFLD" id="SFLDG01135">
    <property type="entry name" value="C1.5.6:_HAD__Beta-PGM__Phospha"/>
    <property type="match status" value="1"/>
</dbReference>
<feature type="binding site" evidence="14">
    <location>
        <position position="169"/>
    </location>
    <ligand>
        <name>Mg(2+)</name>
        <dbReference type="ChEBI" id="CHEBI:18420"/>
    </ligand>
</feature>
<evidence type="ECO:0000313" key="16">
    <source>
        <dbReference type="EMBL" id="QPR72747.1"/>
    </source>
</evidence>
<dbReference type="OMA" id="KVHAAAW"/>
<reference evidence="16 19" key="2">
    <citation type="submission" date="2020-12" db="EMBL/GenBank/DDBJ databases">
        <title>FDA dAtabase for Regulatory Grade micrObial Sequences (FDA-ARGOS): Supporting development and validation of Infectious Disease Dx tests.</title>
        <authorList>
            <person name="Nelson B."/>
            <person name="Plummer A."/>
            <person name="Tallon L."/>
            <person name="Sadzewicz L."/>
            <person name="Zhao X."/>
            <person name="Boylan J."/>
            <person name="Ott S."/>
            <person name="Bowen H."/>
            <person name="Vavikolanu K."/>
            <person name="Mehta A."/>
            <person name="Aluvathingal J."/>
            <person name="Nadendla S."/>
            <person name="Myers T."/>
            <person name="Yan Y."/>
            <person name="Sichtig H."/>
        </authorList>
    </citation>
    <scope>NUCLEOTIDE SEQUENCE [LARGE SCALE GENOMIC DNA]</scope>
    <source>
        <strain evidence="16 19">FDAARGOS_923</strain>
    </source>
</reference>
<feature type="binding site" evidence="14">
    <location>
        <position position="170"/>
    </location>
    <ligand>
        <name>Mg(2+)</name>
        <dbReference type="ChEBI" id="CHEBI:18420"/>
    </ligand>
</feature>
<keyword evidence="6 14" id="KW-0460">Magnesium</keyword>
<proteinExistence type="inferred from homology"/>
<feature type="binding site" evidence="13">
    <location>
        <begin position="114"/>
        <end position="118"/>
    </location>
    <ligand>
        <name>substrate</name>
    </ligand>
</feature>
<dbReference type="Proteomes" id="UP000595038">
    <property type="component" value="Chromosome"/>
</dbReference>
<evidence type="ECO:0000256" key="3">
    <source>
        <dbReference type="ARBA" id="ARBA00022490"/>
    </source>
</evidence>
<sequence>MKAVIFDLDGVITDTAEYHYLAWKHTAEQIGIEIDRSFNERLKGINREQSLDKILIHGGAAGKFQEAEKQEIMRRKNQYYQQLIQNLTPHDLLPGISVLFAELKREHISIALASSSRNAPAILQRLGVMDEFQGVVDPAALAHGKPDPEIFLTAAALLGVPPSECAAIEDAEAGIAAIKSAGMFAVGVGDETSLRGADLIVHNTNELTFELLNEGWQRYCCIREGK</sequence>
<evidence type="ECO:0000256" key="2">
    <source>
        <dbReference type="ARBA" id="ARBA00006171"/>
    </source>
</evidence>
<feature type="active site" description="Nucleophile" evidence="12">
    <location>
        <position position="7"/>
    </location>
</feature>
<organism evidence="17 18">
    <name type="scientific">Bacillus licheniformis</name>
    <dbReference type="NCBI Taxonomy" id="1402"/>
    <lineage>
        <taxon>Bacteria</taxon>
        <taxon>Bacillati</taxon>
        <taxon>Bacillota</taxon>
        <taxon>Bacilli</taxon>
        <taxon>Bacillales</taxon>
        <taxon>Bacillaceae</taxon>
        <taxon>Bacillus</taxon>
    </lineage>
</organism>
<dbReference type="SUPFAM" id="SSF56784">
    <property type="entry name" value="HAD-like"/>
    <property type="match status" value="1"/>
</dbReference>
<evidence type="ECO:0000313" key="18">
    <source>
        <dbReference type="Proteomes" id="UP000435910"/>
    </source>
</evidence>
<dbReference type="GO" id="GO:0000287">
    <property type="term" value="F:magnesium ion binding"/>
    <property type="evidence" value="ECO:0007669"/>
    <property type="project" value="InterPro"/>
</dbReference>
<feature type="binding site" evidence="13">
    <location>
        <begin position="42"/>
        <end position="47"/>
    </location>
    <ligand>
        <name>substrate</name>
    </ligand>
</feature>
<feature type="binding site" evidence="13">
    <location>
        <position position="145"/>
    </location>
    <ligand>
        <name>substrate</name>
    </ligand>
</feature>
<dbReference type="FunFam" id="1.10.150.240:FF:000010">
    <property type="entry name" value="Beta-phosphoglucomutase"/>
    <property type="match status" value="1"/>
</dbReference>
<gene>
    <name evidence="16" type="primary">pgmB</name>
    <name evidence="17" type="ORF">CHCC16736_1177</name>
    <name evidence="16" type="ORF">I6G80_23675</name>
</gene>
<evidence type="ECO:0000313" key="17">
    <source>
        <dbReference type="EMBL" id="TWL24376.1"/>
    </source>
</evidence>
<feature type="binding site" evidence="14">
    <location>
        <position position="7"/>
    </location>
    <ligand>
        <name>Mg(2+)</name>
        <dbReference type="ChEBI" id="CHEBI:18420"/>
    </ligand>
</feature>
<dbReference type="NCBIfam" id="TIGR01990">
    <property type="entry name" value="bPGM"/>
    <property type="match status" value="1"/>
</dbReference>
<dbReference type="NCBIfam" id="TIGR02009">
    <property type="entry name" value="PGMB-YQAB-SF"/>
    <property type="match status" value="1"/>
</dbReference>
<comment type="subcellular location">
    <subcellularLocation>
        <location evidence="1">Cytoplasm</location>
    </subcellularLocation>
</comment>
<evidence type="ECO:0000256" key="7">
    <source>
        <dbReference type="ARBA" id="ARBA00023235"/>
    </source>
</evidence>
<dbReference type="AlphaFoldDB" id="A0A415J3V6"/>
<comment type="catalytic activity">
    <reaction evidence="9">
        <text>beta-D-glucose 1-phosphate = beta-D-glucose 6-phosphate</text>
        <dbReference type="Rhea" id="RHEA:20113"/>
        <dbReference type="ChEBI" id="CHEBI:57684"/>
        <dbReference type="ChEBI" id="CHEBI:58247"/>
        <dbReference type="EC" id="5.4.2.6"/>
    </reaction>
</comment>
<feature type="active site" description="Proton donor/acceptor" evidence="12">
    <location>
        <position position="9"/>
    </location>
</feature>
<comment type="cofactor">
    <cofactor evidence="14">
        <name>Mg(2+)</name>
        <dbReference type="ChEBI" id="CHEBI:18420"/>
    </cofactor>
    <text evidence="14">Binds 2 magnesium ions per subunit.</text>
</comment>
<dbReference type="Proteomes" id="UP000435910">
    <property type="component" value="Unassembled WGS sequence"/>
</dbReference>
<dbReference type="RefSeq" id="WP_003179466.1">
    <property type="nucleotide sequence ID" value="NZ_BEXU01000007.1"/>
</dbReference>
<evidence type="ECO:0000256" key="13">
    <source>
        <dbReference type="PIRSR" id="PIRSR610972-2"/>
    </source>
</evidence>
<evidence type="ECO:0000313" key="19">
    <source>
        <dbReference type="Proteomes" id="UP000595038"/>
    </source>
</evidence>
<evidence type="ECO:0000256" key="11">
    <source>
        <dbReference type="ARBA" id="ARBA00044991"/>
    </source>
</evidence>
<keyword evidence="5 14" id="KW-0479">Metal-binding</keyword>
<dbReference type="InterPro" id="IPR010976">
    <property type="entry name" value="B-phosphoglucomutase_hydrolase"/>
</dbReference>
<dbReference type="PANTHER" id="PTHR46193">
    <property type="entry name" value="6-PHOSPHOGLUCONATE PHOSPHATASE"/>
    <property type="match status" value="1"/>
</dbReference>
<dbReference type="PANTHER" id="PTHR46193:SF18">
    <property type="entry name" value="HEXITOL PHOSPHATASE B"/>
    <property type="match status" value="1"/>
</dbReference>
<keyword evidence="3" id="KW-0963">Cytoplasm</keyword>
<dbReference type="NCBIfam" id="TIGR01509">
    <property type="entry name" value="HAD-SF-IA-v3"/>
    <property type="match status" value="1"/>
</dbReference>
<dbReference type="InterPro" id="IPR023214">
    <property type="entry name" value="HAD_sf"/>
</dbReference>
<dbReference type="InterPro" id="IPR051600">
    <property type="entry name" value="Beta-PGM-like"/>
</dbReference>
<evidence type="ECO:0000256" key="6">
    <source>
        <dbReference type="ARBA" id="ARBA00022842"/>
    </source>
</evidence>
<feature type="binding site" evidence="13">
    <location>
        <position position="50"/>
    </location>
    <ligand>
        <name>substrate</name>
    </ligand>
</feature>
<keyword evidence="8" id="KW-0119">Carbohydrate metabolism</keyword>
<comment type="similarity">
    <text evidence="2">Belongs to the HAD-like hydrolase superfamily. CbbY/CbbZ/Gph/YieH family.</text>
</comment>
<feature type="site" description="Important for catalytic activity and assists the phosphoryl transfer reaction to Asp8 by balancing charge and orienting the reacting groups" evidence="15">
    <location>
        <position position="114"/>
    </location>
</feature>
<dbReference type="InterPro" id="IPR023198">
    <property type="entry name" value="PGP-like_dom2"/>
</dbReference>
<keyword evidence="7 16" id="KW-0413">Isomerase</keyword>
<evidence type="ECO:0000256" key="15">
    <source>
        <dbReference type="PIRSR" id="PIRSR610972-4"/>
    </source>
</evidence>
<dbReference type="Gene3D" id="3.40.50.1000">
    <property type="entry name" value="HAD superfamily/HAD-like"/>
    <property type="match status" value="1"/>
</dbReference>
<protein>
    <recommendedName>
        <fullName evidence="11">Beta-phosphoglucomutase</fullName>
        <ecNumber evidence="10">5.4.2.6</ecNumber>
    </recommendedName>
</protein>
<feature type="binding site" evidence="13">
    <location>
        <position position="76"/>
    </location>
    <ligand>
        <name>substrate</name>
    </ligand>
</feature>
<dbReference type="EMBL" id="NILC01000027">
    <property type="protein sequence ID" value="TWL24376.1"/>
    <property type="molecule type" value="Genomic_DNA"/>
</dbReference>
<dbReference type="CDD" id="cd02598">
    <property type="entry name" value="HAD_BPGM"/>
    <property type="match status" value="1"/>
</dbReference>
<accession>A0A415J3V6</accession>
<name>A0A415J3V6_BACLI</name>
<dbReference type="EC" id="5.4.2.6" evidence="10"/>
<dbReference type="Pfam" id="PF00702">
    <property type="entry name" value="Hydrolase"/>
    <property type="match status" value="1"/>
</dbReference>
<dbReference type="InterPro" id="IPR010972">
    <property type="entry name" value="Beta-PGM"/>
</dbReference>
<evidence type="ECO:0000256" key="8">
    <source>
        <dbReference type="ARBA" id="ARBA00023277"/>
    </source>
</evidence>
<evidence type="ECO:0000256" key="10">
    <source>
        <dbReference type="ARBA" id="ARBA00044968"/>
    </source>
</evidence>
<dbReference type="GO" id="GO:0005975">
    <property type="term" value="P:carbohydrate metabolic process"/>
    <property type="evidence" value="ECO:0007669"/>
    <property type="project" value="InterPro"/>
</dbReference>
<dbReference type="GO" id="GO:0008801">
    <property type="term" value="F:beta-phosphoglucomutase activity"/>
    <property type="evidence" value="ECO:0007669"/>
    <property type="project" value="UniProtKB-EC"/>
</dbReference>
<reference evidence="17 18" key="1">
    <citation type="submission" date="2019-06" db="EMBL/GenBank/DDBJ databases">
        <title>Genome sequence analysis of &gt;100 Bacillus licheniformis strains suggests intrinsic resistance to this species.</title>
        <authorList>
            <person name="Wels M."/>
            <person name="Siezen R.J."/>
            <person name="Johansen E."/>
            <person name="Stuer-Lauridsen B."/>
            <person name="Bjerre K."/>
            <person name="Nielsen B.K.K."/>
        </authorList>
    </citation>
    <scope>NUCLEOTIDE SEQUENCE [LARGE SCALE GENOMIC DNA]</scope>
    <source>
        <strain evidence="17 18">BAC-16736</strain>
    </source>
</reference>
<evidence type="ECO:0000256" key="14">
    <source>
        <dbReference type="PIRSR" id="PIRSR610972-3"/>
    </source>
</evidence>
<evidence type="ECO:0000256" key="1">
    <source>
        <dbReference type="ARBA" id="ARBA00004496"/>
    </source>
</evidence>
<dbReference type="SFLD" id="SFLDG01129">
    <property type="entry name" value="C1.5:_HAD__Beta-PGM__Phosphata"/>
    <property type="match status" value="1"/>
</dbReference>
<dbReference type="GO" id="GO:0005737">
    <property type="term" value="C:cytoplasm"/>
    <property type="evidence" value="ECO:0007669"/>
    <property type="project" value="UniProtKB-SubCell"/>
</dbReference>
<keyword evidence="4" id="KW-0597">Phosphoprotein</keyword>
<dbReference type="InterPro" id="IPR006439">
    <property type="entry name" value="HAD-SF_hydro_IA"/>
</dbReference>
<feature type="binding site" evidence="13">
    <location>
        <position position="23"/>
    </location>
    <ligand>
        <name>substrate</name>
    </ligand>
</feature>
<evidence type="ECO:0000256" key="9">
    <source>
        <dbReference type="ARBA" id="ARBA00044926"/>
    </source>
</evidence>
<evidence type="ECO:0000256" key="12">
    <source>
        <dbReference type="PIRSR" id="PIRSR610972-1"/>
    </source>
</evidence>
<dbReference type="Gene3D" id="1.10.150.240">
    <property type="entry name" value="Putative phosphatase, domain 2"/>
    <property type="match status" value="1"/>
</dbReference>
<evidence type="ECO:0000256" key="4">
    <source>
        <dbReference type="ARBA" id="ARBA00022553"/>
    </source>
</evidence>